<dbReference type="RefSeq" id="WP_114771914.1">
    <property type="nucleotide sequence ID" value="NZ_QQBB01000009.1"/>
</dbReference>
<sequence length="83" mass="8982">MRYVVAVAAAVAAYLMAGIPWDFVGTMLDEAVSHLSGFLNAFSFRHAVGGSIIGAVIAAGLLHWRRKANAAKWRRTLARRARA</sequence>
<accession>A0A370HKY9</accession>
<organism evidence="2 3">
    <name type="scientific">Microvirga subterranea</name>
    <dbReference type="NCBI Taxonomy" id="186651"/>
    <lineage>
        <taxon>Bacteria</taxon>
        <taxon>Pseudomonadati</taxon>
        <taxon>Pseudomonadota</taxon>
        <taxon>Alphaproteobacteria</taxon>
        <taxon>Hyphomicrobiales</taxon>
        <taxon>Methylobacteriaceae</taxon>
        <taxon>Microvirga</taxon>
    </lineage>
</organism>
<dbReference type="EMBL" id="QQBB01000009">
    <property type="protein sequence ID" value="RDI56368.1"/>
    <property type="molecule type" value="Genomic_DNA"/>
</dbReference>
<keyword evidence="1" id="KW-0472">Membrane</keyword>
<proteinExistence type="predicted"/>
<evidence type="ECO:0000256" key="1">
    <source>
        <dbReference type="SAM" id="Phobius"/>
    </source>
</evidence>
<gene>
    <name evidence="2" type="ORF">DES45_10952</name>
</gene>
<keyword evidence="1" id="KW-1133">Transmembrane helix</keyword>
<feature type="transmembrane region" description="Helical" evidence="1">
    <location>
        <begin position="41"/>
        <end position="64"/>
    </location>
</feature>
<dbReference type="Proteomes" id="UP000254925">
    <property type="component" value="Unassembled WGS sequence"/>
</dbReference>
<dbReference type="AlphaFoldDB" id="A0A370HKY9"/>
<keyword evidence="3" id="KW-1185">Reference proteome</keyword>
<keyword evidence="1" id="KW-0812">Transmembrane</keyword>
<evidence type="ECO:0000313" key="3">
    <source>
        <dbReference type="Proteomes" id="UP000254925"/>
    </source>
</evidence>
<comment type="caution">
    <text evidence="2">The sequence shown here is derived from an EMBL/GenBank/DDBJ whole genome shotgun (WGS) entry which is preliminary data.</text>
</comment>
<name>A0A370HKY9_9HYPH</name>
<protein>
    <submittedName>
        <fullName evidence="2">Uncharacterized protein</fullName>
    </submittedName>
</protein>
<reference evidence="2 3" key="1">
    <citation type="submission" date="2018-07" db="EMBL/GenBank/DDBJ databases">
        <title>Genomic Encyclopedia of Type Strains, Phase IV (KMG-IV): sequencing the most valuable type-strain genomes for metagenomic binning, comparative biology and taxonomic classification.</title>
        <authorList>
            <person name="Goeker M."/>
        </authorList>
    </citation>
    <scope>NUCLEOTIDE SEQUENCE [LARGE SCALE GENOMIC DNA]</scope>
    <source>
        <strain evidence="2 3">DSM 14364</strain>
    </source>
</reference>
<evidence type="ECO:0000313" key="2">
    <source>
        <dbReference type="EMBL" id="RDI56368.1"/>
    </source>
</evidence>